<reference evidence="1" key="2">
    <citation type="journal article" date="2024" name="Plant">
        <title>Genomic evolution and insights into agronomic trait innovations of Sesamum species.</title>
        <authorList>
            <person name="Miao H."/>
            <person name="Wang L."/>
            <person name="Qu L."/>
            <person name="Liu H."/>
            <person name="Sun Y."/>
            <person name="Le M."/>
            <person name="Wang Q."/>
            <person name="Wei S."/>
            <person name="Zheng Y."/>
            <person name="Lin W."/>
            <person name="Duan Y."/>
            <person name="Cao H."/>
            <person name="Xiong S."/>
            <person name="Wang X."/>
            <person name="Wei L."/>
            <person name="Li C."/>
            <person name="Ma Q."/>
            <person name="Ju M."/>
            <person name="Zhao R."/>
            <person name="Li G."/>
            <person name="Mu C."/>
            <person name="Tian Q."/>
            <person name="Mei H."/>
            <person name="Zhang T."/>
            <person name="Gao T."/>
            <person name="Zhang H."/>
        </authorList>
    </citation>
    <scope>NUCLEOTIDE SEQUENCE</scope>
    <source>
        <strain evidence="1">G02</strain>
    </source>
</reference>
<evidence type="ECO:0008006" key="2">
    <source>
        <dbReference type="Google" id="ProtNLM"/>
    </source>
</evidence>
<accession>A0AAW2RG05</accession>
<dbReference type="PANTHER" id="PTHR11439">
    <property type="entry name" value="GAG-POL-RELATED RETROTRANSPOSON"/>
    <property type="match status" value="1"/>
</dbReference>
<dbReference type="PANTHER" id="PTHR11439:SF470">
    <property type="entry name" value="CYSTEINE-RICH RLK (RECEPTOR-LIKE PROTEIN KINASE) 8"/>
    <property type="match status" value="1"/>
</dbReference>
<protein>
    <recommendedName>
        <fullName evidence="2">Copia protein</fullName>
    </recommendedName>
</protein>
<sequence>MSAALHLVRYLQGCPNLGLFFPSSSSGSITAYCDADWAGCVDSIRSLTGYCVFLGQALISRKTKKQPTVARSTAEAEYRSLGAATHIVANPVFHERTKHLEIDCHLVRDLYKTGFLLPSHVSGQSQLADVFTKPLPRPAFSSALSKLGLVSFPQAHLEEGMKKVLRNCSSYSPDQE</sequence>
<dbReference type="AlphaFoldDB" id="A0AAW2RG05"/>
<organism evidence="1">
    <name type="scientific">Sesamum radiatum</name>
    <name type="common">Black benniseed</name>
    <dbReference type="NCBI Taxonomy" id="300843"/>
    <lineage>
        <taxon>Eukaryota</taxon>
        <taxon>Viridiplantae</taxon>
        <taxon>Streptophyta</taxon>
        <taxon>Embryophyta</taxon>
        <taxon>Tracheophyta</taxon>
        <taxon>Spermatophyta</taxon>
        <taxon>Magnoliopsida</taxon>
        <taxon>eudicotyledons</taxon>
        <taxon>Gunneridae</taxon>
        <taxon>Pentapetalae</taxon>
        <taxon>asterids</taxon>
        <taxon>lamiids</taxon>
        <taxon>Lamiales</taxon>
        <taxon>Pedaliaceae</taxon>
        <taxon>Sesamum</taxon>
    </lineage>
</organism>
<dbReference type="EMBL" id="JACGWJ010000013">
    <property type="protein sequence ID" value="KAL0379087.1"/>
    <property type="molecule type" value="Genomic_DNA"/>
</dbReference>
<reference evidence="1" key="1">
    <citation type="submission" date="2020-06" db="EMBL/GenBank/DDBJ databases">
        <authorList>
            <person name="Li T."/>
            <person name="Hu X."/>
            <person name="Zhang T."/>
            <person name="Song X."/>
            <person name="Zhang H."/>
            <person name="Dai N."/>
            <person name="Sheng W."/>
            <person name="Hou X."/>
            <person name="Wei L."/>
        </authorList>
    </citation>
    <scope>NUCLEOTIDE SEQUENCE</scope>
    <source>
        <strain evidence="1">G02</strain>
        <tissue evidence="1">Leaf</tissue>
    </source>
</reference>
<proteinExistence type="predicted"/>
<comment type="caution">
    <text evidence="1">The sequence shown here is derived from an EMBL/GenBank/DDBJ whole genome shotgun (WGS) entry which is preliminary data.</text>
</comment>
<name>A0AAW2RG05_SESRA</name>
<dbReference type="CDD" id="cd09272">
    <property type="entry name" value="RNase_HI_RT_Ty1"/>
    <property type="match status" value="1"/>
</dbReference>
<gene>
    <name evidence="1" type="ORF">Sradi_3214200</name>
</gene>
<evidence type="ECO:0000313" key="1">
    <source>
        <dbReference type="EMBL" id="KAL0379087.1"/>
    </source>
</evidence>